<dbReference type="PANTHER" id="PTHR11715:SF3">
    <property type="entry name" value="GLYCINE CLEAVAGE SYSTEM H PROTEIN-RELATED"/>
    <property type="match status" value="1"/>
</dbReference>
<accession>A0A9Q2CZQ4</accession>
<dbReference type="EMBL" id="JACHHF010000004">
    <property type="protein sequence ID" value="MBB5176026.1"/>
    <property type="molecule type" value="Genomic_DNA"/>
</dbReference>
<organism evidence="3 4">
    <name type="scientific">Nosocomiicoccus ampullae</name>
    <dbReference type="NCBI Taxonomy" id="489910"/>
    <lineage>
        <taxon>Bacteria</taxon>
        <taxon>Bacillati</taxon>
        <taxon>Bacillota</taxon>
        <taxon>Bacilli</taxon>
        <taxon>Bacillales</taxon>
        <taxon>Staphylococcaceae</taxon>
        <taxon>Nosocomiicoccus</taxon>
    </lineage>
</organism>
<sequence length="111" mass="12564">MRRTANYLWIEKKGEEYTLILTPELQDDIGTVGYVQFSKDDEVKKDDSLLELEGSKTVLDLMSPLNGTVIERNTKAIDNPEILNSSDPEESWVVKLTNVDEGEFNALDEAK</sequence>
<dbReference type="InterPro" id="IPR033753">
    <property type="entry name" value="GCV_H/Fam206"/>
</dbReference>
<keyword evidence="1" id="KW-0450">Lipoyl</keyword>
<reference evidence="3 4" key="1">
    <citation type="submission" date="2020-08" db="EMBL/GenBank/DDBJ databases">
        <title>Genomic Encyclopedia of Type Strains, Phase IV (KMG-IV): sequencing the most valuable type-strain genomes for metagenomic binning, comparative biology and taxonomic classification.</title>
        <authorList>
            <person name="Goeker M."/>
        </authorList>
    </citation>
    <scope>NUCLEOTIDE SEQUENCE [LARGE SCALE GENOMIC DNA]</scope>
    <source>
        <strain evidence="3 4">DSM 19163</strain>
    </source>
</reference>
<protein>
    <submittedName>
        <fullName evidence="3">Glycine cleavage system H lipoate-binding protein</fullName>
    </submittedName>
</protein>
<dbReference type="InterPro" id="IPR011053">
    <property type="entry name" value="Single_hybrid_motif"/>
</dbReference>
<dbReference type="AlphaFoldDB" id="A0A9Q2CZQ4"/>
<dbReference type="GO" id="GO:0009249">
    <property type="term" value="P:protein lipoylation"/>
    <property type="evidence" value="ECO:0007669"/>
    <property type="project" value="TreeGrafter"/>
</dbReference>
<evidence type="ECO:0000256" key="1">
    <source>
        <dbReference type="ARBA" id="ARBA00022823"/>
    </source>
</evidence>
<feature type="domain" description="Lipoyl-binding" evidence="2">
    <location>
        <begin position="17"/>
        <end position="97"/>
    </location>
</feature>
<dbReference type="Pfam" id="PF01597">
    <property type="entry name" value="GCV_H"/>
    <property type="match status" value="1"/>
</dbReference>
<dbReference type="GO" id="GO:0019464">
    <property type="term" value="P:glycine decarboxylation via glycine cleavage system"/>
    <property type="evidence" value="ECO:0007669"/>
    <property type="project" value="InterPro"/>
</dbReference>
<comment type="caution">
    <text evidence="3">The sequence shown here is derived from an EMBL/GenBank/DDBJ whole genome shotgun (WGS) entry which is preliminary data.</text>
</comment>
<dbReference type="InterPro" id="IPR002930">
    <property type="entry name" value="GCV_H"/>
</dbReference>
<evidence type="ECO:0000313" key="4">
    <source>
        <dbReference type="Proteomes" id="UP000579136"/>
    </source>
</evidence>
<dbReference type="Proteomes" id="UP000579136">
    <property type="component" value="Unassembled WGS sequence"/>
</dbReference>
<name>A0A9Q2CZQ4_9STAP</name>
<dbReference type="RefSeq" id="WP_183673861.1">
    <property type="nucleotide sequence ID" value="NZ_CBCRYX010000007.1"/>
</dbReference>
<dbReference type="PROSITE" id="PS50968">
    <property type="entry name" value="BIOTINYL_LIPOYL"/>
    <property type="match status" value="1"/>
</dbReference>
<gene>
    <name evidence="3" type="ORF">HNQ45_000910</name>
</gene>
<evidence type="ECO:0000313" key="3">
    <source>
        <dbReference type="EMBL" id="MBB5176026.1"/>
    </source>
</evidence>
<proteinExistence type="predicted"/>
<dbReference type="PANTHER" id="PTHR11715">
    <property type="entry name" value="GLYCINE CLEAVAGE SYSTEM H PROTEIN"/>
    <property type="match status" value="1"/>
</dbReference>
<dbReference type="CDD" id="cd06848">
    <property type="entry name" value="GCS_H"/>
    <property type="match status" value="1"/>
</dbReference>
<dbReference type="Gene3D" id="2.40.50.100">
    <property type="match status" value="1"/>
</dbReference>
<keyword evidence="4" id="KW-1185">Reference proteome</keyword>
<dbReference type="GO" id="GO:0005829">
    <property type="term" value="C:cytosol"/>
    <property type="evidence" value="ECO:0007669"/>
    <property type="project" value="TreeGrafter"/>
</dbReference>
<evidence type="ECO:0000259" key="2">
    <source>
        <dbReference type="PROSITE" id="PS50968"/>
    </source>
</evidence>
<dbReference type="GO" id="GO:0005960">
    <property type="term" value="C:glycine cleavage complex"/>
    <property type="evidence" value="ECO:0007669"/>
    <property type="project" value="InterPro"/>
</dbReference>
<dbReference type="SUPFAM" id="SSF51230">
    <property type="entry name" value="Single hybrid motif"/>
    <property type="match status" value="1"/>
</dbReference>
<dbReference type="InterPro" id="IPR000089">
    <property type="entry name" value="Biotin_lipoyl"/>
</dbReference>